<gene>
    <name evidence="13" type="primary">proP</name>
    <name evidence="13" type="ORF">ACI43T_10610</name>
</gene>
<evidence type="ECO:0000313" key="14">
    <source>
        <dbReference type="Proteomes" id="UP001621964"/>
    </source>
</evidence>
<dbReference type="InterPro" id="IPR015041">
    <property type="entry name" value="Osmo_CC"/>
</dbReference>
<dbReference type="PANTHER" id="PTHR43528:SF5">
    <property type="entry name" value="PROLINE_BETAINE TRANSPORTER"/>
    <property type="match status" value="1"/>
</dbReference>
<dbReference type="InterPro" id="IPR011701">
    <property type="entry name" value="MFS"/>
</dbReference>
<evidence type="ECO:0000256" key="1">
    <source>
        <dbReference type="ARBA" id="ARBA00004429"/>
    </source>
</evidence>
<dbReference type="Gene3D" id="1.20.1250.20">
    <property type="entry name" value="MFS general substrate transporter like domains"/>
    <property type="match status" value="2"/>
</dbReference>
<keyword evidence="9 11" id="KW-0472">Membrane</keyword>
<dbReference type="PROSITE" id="PS00216">
    <property type="entry name" value="SUGAR_TRANSPORT_1"/>
    <property type="match status" value="1"/>
</dbReference>
<feature type="transmembrane region" description="Helical" evidence="11">
    <location>
        <begin position="166"/>
        <end position="185"/>
    </location>
</feature>
<feature type="transmembrane region" description="Helical" evidence="11">
    <location>
        <begin position="253"/>
        <end position="271"/>
    </location>
</feature>
<dbReference type="PROSITE" id="PS50850">
    <property type="entry name" value="MFS"/>
    <property type="match status" value="1"/>
</dbReference>
<evidence type="ECO:0000256" key="10">
    <source>
        <dbReference type="SAM" id="Coils"/>
    </source>
</evidence>
<feature type="domain" description="Major facilitator superfamily (MFS) profile" evidence="12">
    <location>
        <begin position="25"/>
        <end position="436"/>
    </location>
</feature>
<dbReference type="RefSeq" id="WP_293279267.1">
    <property type="nucleotide sequence ID" value="NZ_JBJGEB010000013.1"/>
</dbReference>
<dbReference type="NCBIfam" id="NF007927">
    <property type="entry name" value="PRK10642.1"/>
    <property type="match status" value="1"/>
</dbReference>
<comment type="caution">
    <text evidence="13">The sequence shown here is derived from an EMBL/GenBank/DDBJ whole genome shotgun (WGS) entry which is preliminary data.</text>
</comment>
<evidence type="ECO:0000256" key="7">
    <source>
        <dbReference type="ARBA" id="ARBA00022847"/>
    </source>
</evidence>
<evidence type="ECO:0000256" key="8">
    <source>
        <dbReference type="ARBA" id="ARBA00022989"/>
    </source>
</evidence>
<feature type="transmembrane region" description="Helical" evidence="11">
    <location>
        <begin position="381"/>
        <end position="404"/>
    </location>
</feature>
<evidence type="ECO:0000256" key="4">
    <source>
        <dbReference type="ARBA" id="ARBA00022475"/>
    </source>
</evidence>
<keyword evidence="5" id="KW-0997">Cell inner membrane</keyword>
<sequence>MIAKTHRPLKLNDITIIERADTKKAISAAALGNAIEWFDFGVYGFVAFALGKIFFPDASPSVQTIAALGTFSVPFIFRPLGGLVFGALGDKIGRQRVLAMTIIVMSLSTFGIGLIPSYDSIGIWAPIILLLLKIAQGFSVGGEYAGASIFVAEYSPDRRRGFMASWLDFGSILGFLLGAGMVSALHLLLGDSKFMEWGWRIPFFLALPLGIIGLYLRHALDETPVFQEHTVNMPHEKKNKTSLRDLFRKHKRNFLICSGIVLTTNVTYYMLLTYLPSYFSHNLGYPENHGVLIIIAVMIGMLFVQPLIGWLSDKYGRRPFILTGSLSLLFFSWPSFYLLTTGKPVLIFFGLLVLALSLNMLIGVMAATLPALFPTSIRYSGLAVVFNISIVLAGLTPTITSFLVETTHNLHIPAFYLMIFGLFGLMAAKLMHEPANKPLTGGKPLASDKAEAKELLAEHHDRIEESIEAIDERIKELQRKRKILAAQHPHID</sequence>
<feature type="transmembrane region" description="Helical" evidence="11">
    <location>
        <begin position="97"/>
        <end position="115"/>
    </location>
</feature>
<reference evidence="13 14" key="1">
    <citation type="submission" date="2024-11" db="EMBL/GenBank/DDBJ databases">
        <authorList>
            <person name="Mikucki A.G."/>
            <person name="Kahler C.M."/>
        </authorList>
    </citation>
    <scope>NUCLEOTIDE SEQUENCE [LARGE SCALE GENOMIC DNA]</scope>
    <source>
        <strain evidence="13 14">EXNM717</strain>
    </source>
</reference>
<keyword evidence="3" id="KW-0813">Transport</keyword>
<dbReference type="SUPFAM" id="SSF103661">
    <property type="entry name" value="Proline/betaine transporter ProP, C-terminal cytoplasmic domain"/>
    <property type="match status" value="1"/>
</dbReference>
<evidence type="ECO:0000259" key="12">
    <source>
        <dbReference type="PROSITE" id="PS50850"/>
    </source>
</evidence>
<protein>
    <submittedName>
        <fullName evidence="13">Glycine betaine/L-proline transporter ProP</fullName>
    </submittedName>
</protein>
<feature type="transmembrane region" description="Helical" evidence="11">
    <location>
        <begin position="320"/>
        <end position="339"/>
    </location>
</feature>
<dbReference type="InterPro" id="IPR036292">
    <property type="entry name" value="ProP_C"/>
</dbReference>
<dbReference type="SUPFAM" id="SSF103473">
    <property type="entry name" value="MFS general substrate transporter"/>
    <property type="match status" value="1"/>
</dbReference>
<dbReference type="CDD" id="cd17366">
    <property type="entry name" value="MFS_ProP"/>
    <property type="match status" value="1"/>
</dbReference>
<organism evidence="13 14">
    <name type="scientific">Neisseria oralis</name>
    <dbReference type="NCBI Taxonomy" id="1107316"/>
    <lineage>
        <taxon>Bacteria</taxon>
        <taxon>Pseudomonadati</taxon>
        <taxon>Pseudomonadota</taxon>
        <taxon>Betaproteobacteria</taxon>
        <taxon>Neisseriales</taxon>
        <taxon>Neisseriaceae</taxon>
        <taxon>Neisseria</taxon>
    </lineage>
</organism>
<dbReference type="InterPro" id="IPR036259">
    <property type="entry name" value="MFS_trans_sf"/>
</dbReference>
<dbReference type="InterPro" id="IPR005829">
    <property type="entry name" value="Sugar_transporter_CS"/>
</dbReference>
<dbReference type="Pfam" id="PF08946">
    <property type="entry name" value="Osmo_CC"/>
    <property type="match status" value="1"/>
</dbReference>
<comment type="subcellular location">
    <subcellularLocation>
        <location evidence="1">Cell inner membrane</location>
        <topology evidence="1">Multi-pass membrane protein</topology>
    </subcellularLocation>
</comment>
<dbReference type="Proteomes" id="UP001621964">
    <property type="component" value="Unassembled WGS sequence"/>
</dbReference>
<feature type="transmembrane region" description="Helical" evidence="11">
    <location>
        <begin position="61"/>
        <end position="85"/>
    </location>
</feature>
<feature type="coiled-coil region" evidence="10">
    <location>
        <begin position="449"/>
        <end position="487"/>
    </location>
</feature>
<feature type="transmembrane region" description="Helical" evidence="11">
    <location>
        <begin position="121"/>
        <end position="145"/>
    </location>
</feature>
<dbReference type="NCBIfam" id="TIGR00883">
    <property type="entry name" value="2A0106"/>
    <property type="match status" value="1"/>
</dbReference>
<feature type="transmembrane region" description="Helical" evidence="11">
    <location>
        <begin position="410"/>
        <end position="428"/>
    </location>
</feature>
<evidence type="ECO:0000256" key="11">
    <source>
        <dbReference type="SAM" id="Phobius"/>
    </source>
</evidence>
<feature type="transmembrane region" description="Helical" evidence="11">
    <location>
        <begin position="345"/>
        <end position="369"/>
    </location>
</feature>
<keyword evidence="14" id="KW-1185">Reference proteome</keyword>
<keyword evidence="10" id="KW-0175">Coiled coil</keyword>
<proteinExistence type="inferred from homology"/>
<feature type="transmembrane region" description="Helical" evidence="11">
    <location>
        <begin position="291"/>
        <end position="308"/>
    </location>
</feature>
<evidence type="ECO:0000256" key="9">
    <source>
        <dbReference type="ARBA" id="ARBA00023136"/>
    </source>
</evidence>
<name>A0ABW8Q7Y5_9NEIS</name>
<dbReference type="InterPro" id="IPR020846">
    <property type="entry name" value="MFS_dom"/>
</dbReference>
<keyword evidence="8 11" id="KW-1133">Transmembrane helix</keyword>
<feature type="transmembrane region" description="Helical" evidence="11">
    <location>
        <begin position="37"/>
        <end position="55"/>
    </location>
</feature>
<dbReference type="InterPro" id="IPR004736">
    <property type="entry name" value="MHS_symport"/>
</dbReference>
<keyword evidence="4" id="KW-1003">Cell membrane</keyword>
<evidence type="ECO:0000256" key="3">
    <source>
        <dbReference type="ARBA" id="ARBA00022448"/>
    </source>
</evidence>
<evidence type="ECO:0000313" key="13">
    <source>
        <dbReference type="EMBL" id="MFK7642926.1"/>
    </source>
</evidence>
<dbReference type="InterPro" id="IPR051084">
    <property type="entry name" value="H+-coupled_symporters"/>
</dbReference>
<dbReference type="EMBL" id="JBJGEB010000013">
    <property type="protein sequence ID" value="MFK7642926.1"/>
    <property type="molecule type" value="Genomic_DNA"/>
</dbReference>
<evidence type="ECO:0000256" key="2">
    <source>
        <dbReference type="ARBA" id="ARBA00008240"/>
    </source>
</evidence>
<evidence type="ECO:0000256" key="6">
    <source>
        <dbReference type="ARBA" id="ARBA00022692"/>
    </source>
</evidence>
<comment type="similarity">
    <text evidence="2">Belongs to the major facilitator superfamily. Metabolite:H+ Symporter (MHS) family (TC 2.A.1.6) family.</text>
</comment>
<accession>A0ABW8Q7Y5</accession>
<feature type="transmembrane region" description="Helical" evidence="11">
    <location>
        <begin position="197"/>
        <end position="216"/>
    </location>
</feature>
<keyword evidence="6 11" id="KW-0812">Transmembrane</keyword>
<dbReference type="Pfam" id="PF07690">
    <property type="entry name" value="MFS_1"/>
    <property type="match status" value="1"/>
</dbReference>
<keyword evidence="7" id="KW-0769">Symport</keyword>
<evidence type="ECO:0000256" key="5">
    <source>
        <dbReference type="ARBA" id="ARBA00022519"/>
    </source>
</evidence>
<dbReference type="PANTHER" id="PTHR43528">
    <property type="entry name" value="ALPHA-KETOGLUTARATE PERMEASE"/>
    <property type="match status" value="1"/>
</dbReference>